<dbReference type="AlphaFoldDB" id="A0A5C6J0V9"/>
<dbReference type="EMBL" id="VOGW01000173">
    <property type="protein sequence ID" value="TWV34392.1"/>
    <property type="molecule type" value="Genomic_DNA"/>
</dbReference>
<protein>
    <submittedName>
        <fullName evidence="3">SDR family oxidoreductase</fullName>
    </submittedName>
</protein>
<evidence type="ECO:0000313" key="3">
    <source>
        <dbReference type="EMBL" id="TWV34392.1"/>
    </source>
</evidence>
<keyword evidence="2" id="KW-0560">Oxidoreductase</keyword>
<comment type="caution">
    <text evidence="3">The sequence shown here is derived from an EMBL/GenBank/DDBJ whole genome shotgun (WGS) entry which is preliminary data.</text>
</comment>
<dbReference type="InterPro" id="IPR036291">
    <property type="entry name" value="NAD(P)-bd_dom_sf"/>
</dbReference>
<evidence type="ECO:0000256" key="2">
    <source>
        <dbReference type="ARBA" id="ARBA00023002"/>
    </source>
</evidence>
<accession>A0A5C6J0V9</accession>
<name>A0A5C6J0V9_9ACTN</name>
<keyword evidence="4" id="KW-1185">Reference proteome</keyword>
<organism evidence="3 4">
    <name type="scientific">Streptomyces misionensis</name>
    <dbReference type="NCBI Taxonomy" id="67331"/>
    <lineage>
        <taxon>Bacteria</taxon>
        <taxon>Bacillati</taxon>
        <taxon>Actinomycetota</taxon>
        <taxon>Actinomycetes</taxon>
        <taxon>Kitasatosporales</taxon>
        <taxon>Streptomycetaceae</taxon>
        <taxon>Streptomyces</taxon>
    </lineage>
</organism>
<sequence>MRARAGAAVVLADLGQGYAPRGVRLDAVCPGVIETPMVADMLDGQAEAMAEIMKQQPIGRPGTADEIADAVLWMCRPAAAFVVAVALPVDGGFTAH</sequence>
<dbReference type="Pfam" id="PF13561">
    <property type="entry name" value="adh_short_C2"/>
    <property type="match status" value="1"/>
</dbReference>
<dbReference type="SUPFAM" id="SSF51735">
    <property type="entry name" value="NAD(P)-binding Rossmann-fold domains"/>
    <property type="match status" value="1"/>
</dbReference>
<evidence type="ECO:0000256" key="1">
    <source>
        <dbReference type="ARBA" id="ARBA00006484"/>
    </source>
</evidence>
<dbReference type="PANTHER" id="PTHR24321:SF8">
    <property type="entry name" value="ESTRADIOL 17-BETA-DEHYDROGENASE 8-RELATED"/>
    <property type="match status" value="1"/>
</dbReference>
<dbReference type="PANTHER" id="PTHR24321">
    <property type="entry name" value="DEHYDROGENASES, SHORT CHAIN"/>
    <property type="match status" value="1"/>
</dbReference>
<dbReference type="InterPro" id="IPR002347">
    <property type="entry name" value="SDR_fam"/>
</dbReference>
<gene>
    <name evidence="3" type="ORF">FRZ03_28675</name>
</gene>
<dbReference type="Gene3D" id="3.40.50.720">
    <property type="entry name" value="NAD(P)-binding Rossmann-like Domain"/>
    <property type="match status" value="1"/>
</dbReference>
<evidence type="ECO:0000313" key="4">
    <source>
        <dbReference type="Proteomes" id="UP000320481"/>
    </source>
</evidence>
<comment type="similarity">
    <text evidence="1">Belongs to the short-chain dehydrogenases/reductases (SDR) family.</text>
</comment>
<dbReference type="Proteomes" id="UP000320481">
    <property type="component" value="Unassembled WGS sequence"/>
</dbReference>
<dbReference type="GO" id="GO:0016491">
    <property type="term" value="F:oxidoreductase activity"/>
    <property type="evidence" value="ECO:0007669"/>
    <property type="project" value="UniProtKB-KW"/>
</dbReference>
<reference evidence="3" key="1">
    <citation type="journal article" date="2019" name="Microbiol. Resour. Announc.">
        <title>Draft Genomic Sequences of Streptomyces misionensis and Streptomyces albidoflavus, bacteria applied for phytopathogen biocontrol.</title>
        <authorList>
            <person name="Pylro V."/>
            <person name="Dias A."/>
            <person name="Andreote F."/>
            <person name="Varani A."/>
            <person name="Andreote C."/>
            <person name="Bernardo E."/>
            <person name="Martins T."/>
        </authorList>
    </citation>
    <scope>NUCLEOTIDE SEQUENCE [LARGE SCALE GENOMIC DNA]</scope>
    <source>
        <strain evidence="3">66</strain>
    </source>
</reference>
<proteinExistence type="inferred from homology"/>